<dbReference type="AlphaFoldDB" id="A0A9W9LUL8"/>
<name>A0A9W9LUL8_9EURO</name>
<reference evidence="2" key="2">
    <citation type="journal article" date="2023" name="IMA Fungus">
        <title>Comparative genomic study of the Penicillium genus elucidates a diverse pangenome and 15 lateral gene transfer events.</title>
        <authorList>
            <person name="Petersen C."/>
            <person name="Sorensen T."/>
            <person name="Nielsen M.R."/>
            <person name="Sondergaard T.E."/>
            <person name="Sorensen J.L."/>
            <person name="Fitzpatrick D.A."/>
            <person name="Frisvad J.C."/>
            <person name="Nielsen K.L."/>
        </authorList>
    </citation>
    <scope>NUCLEOTIDE SEQUENCE</scope>
    <source>
        <strain evidence="2">IBT 21917</strain>
    </source>
</reference>
<reference evidence="2" key="1">
    <citation type="submission" date="2022-11" db="EMBL/GenBank/DDBJ databases">
        <authorList>
            <person name="Petersen C."/>
        </authorList>
    </citation>
    <scope>NUCLEOTIDE SEQUENCE</scope>
    <source>
        <strain evidence="2">IBT 21917</strain>
    </source>
</reference>
<evidence type="ECO:0000313" key="2">
    <source>
        <dbReference type="EMBL" id="KAJ5178688.1"/>
    </source>
</evidence>
<comment type="caution">
    <text evidence="2">The sequence shown here is derived from an EMBL/GenBank/DDBJ whole genome shotgun (WGS) entry which is preliminary data.</text>
</comment>
<feature type="region of interest" description="Disordered" evidence="1">
    <location>
        <begin position="143"/>
        <end position="175"/>
    </location>
</feature>
<dbReference type="OrthoDB" id="1896086at2759"/>
<proteinExistence type="predicted"/>
<feature type="region of interest" description="Disordered" evidence="1">
    <location>
        <begin position="1"/>
        <end position="23"/>
    </location>
</feature>
<keyword evidence="3" id="KW-1185">Reference proteome</keyword>
<feature type="compositionally biased region" description="Polar residues" evidence="1">
    <location>
        <begin position="638"/>
        <end position="656"/>
    </location>
</feature>
<evidence type="ECO:0000256" key="1">
    <source>
        <dbReference type="SAM" id="MobiDB-lite"/>
    </source>
</evidence>
<protein>
    <submittedName>
        <fullName evidence="2">Uncharacterized protein</fullName>
    </submittedName>
</protein>
<gene>
    <name evidence="2" type="ORF">N7492_001898</name>
</gene>
<sequence>MQFHFQWKATNSEEIPETETTTVKGKPVTTTLSAPVAIMTDKKSNSTALVITPAFQDKAQPILEQVYAMCSKKKRDTSCSSNAFADMANSGELPSVEWTIEGARNLAEAFGGTEIVESLPAAGATALVFAVLFDQFDPKSGNLPLSSPIKDGKGGNPTTDTPDEGEKECDKDAPKGNKAPICRECGASSNSKTCTKGKWEKCPCIEDAIGISVQLPSGWELNFNSVYIDAADQLLDSQKPVAHCLSGEYGKAISMETDFLKKLAEKFCDDDKSEAVLDSSDIGSSQYSKAKVSFKIKRGKGCQATCQGLNHHDIQLQGNATVKACNAFYAYDITQGTDPKCDEKRDSIIPADTFEEGPVWKRFCEIEHNNQDPHSMVVDVWGNGRTGLKKRHDLQSPGSLANMQARDSGDPGSKWIYLSWKPNSRGLFTRNCSGAFHDIIDSACGKTGKDHKKMATSASVFVGAGTYSYKVENRMFEVSRLQKIRGSLLKKDRIRKDAKKEQYVRHACGLYRDEPFYTPQHHWRHKEPNRISNSDKYQIFWKEHCELESGPQKQFMQNPAGDNSISCKEAFHAAADGKAPVPGRHMTDVLTRAESHGGFVDIGCVRYVIYPASTTLTDEQWKQQNEQVGRGGVLRLEGNQNSTQSLSRNLTGTAGR</sequence>
<organism evidence="2 3">
    <name type="scientific">Penicillium capsulatum</name>
    <dbReference type="NCBI Taxonomy" id="69766"/>
    <lineage>
        <taxon>Eukaryota</taxon>
        <taxon>Fungi</taxon>
        <taxon>Dikarya</taxon>
        <taxon>Ascomycota</taxon>
        <taxon>Pezizomycotina</taxon>
        <taxon>Eurotiomycetes</taxon>
        <taxon>Eurotiomycetidae</taxon>
        <taxon>Eurotiales</taxon>
        <taxon>Aspergillaceae</taxon>
        <taxon>Penicillium</taxon>
    </lineage>
</organism>
<dbReference type="Proteomes" id="UP001146351">
    <property type="component" value="Unassembled WGS sequence"/>
</dbReference>
<accession>A0A9W9LUL8</accession>
<feature type="region of interest" description="Disordered" evidence="1">
    <location>
        <begin position="632"/>
        <end position="656"/>
    </location>
</feature>
<dbReference type="EMBL" id="JAPQKO010000002">
    <property type="protein sequence ID" value="KAJ5178688.1"/>
    <property type="molecule type" value="Genomic_DNA"/>
</dbReference>
<evidence type="ECO:0000313" key="3">
    <source>
        <dbReference type="Proteomes" id="UP001146351"/>
    </source>
</evidence>